<comment type="caution">
    <text evidence="7">The sequence shown here is derived from an EMBL/GenBank/DDBJ whole genome shotgun (WGS) entry which is preliminary data.</text>
</comment>
<sequence length="701" mass="80487">MEDKSDTQIKMDLKDSLKDSIIKEALNSGVDLRQYSQQVEQQLQEVELVSVQDYVNQGTSLAQLHSQFTHCDAALERMENLLSTFRSQLGGLSSDILQLQHQSAQLGLRLSNRQAARSLAGQMIDDLVIPEALIRHLLETPVTEPVFSEQLIILQAKLALSGDHHQRCSRAAQDVVPVLGALRIKVVERLRHFLLLKLQQLRRPLANYQLPQNSLLKHKSFYHFLITQEPEIAYEVRQDYVQTMSKLYFSYFKSYSTRLLKLVDTNSVNKDDVLGSEDASLGAAAAAAARSLFGRAAPSARNSSSKSTVFTLGTRIEVVTNLEAPVLVPHAAATGTSAGHKGETKYSYEIVFRSQHYALADNACREYLFLCEFFHVERAPAMELFQEVMGKTCTIYMKFVEEYVSTCYDSLALFLCIQMVQRLQYLCHKRAVPALDFYYESLISILWPRFEYFVQANIQSVRDCDPSRLYSHIDTRPHYVVRRYAEYTSAISAIHEHNSITSAMDWTPRLHHLLSTMQEEVEGFTLRLAAAFTKRKDQLVALINNYDLMLSVMTERNREESREASRCKELLSARISEFVEEILFVHFEGLVRFVKDCELILTRGLNEALRNEERRATQTINSFMAGWKKSLDEINREILNLFPNFKNGTNILQATLTQLVEYYHRFQKILTQHPFRNVPARADLINIHQLMVEVRRYKPAF</sequence>
<evidence type="ECO:0000256" key="2">
    <source>
        <dbReference type="ARBA" id="ARBA00008180"/>
    </source>
</evidence>
<proteinExistence type="inferred from homology"/>
<dbReference type="GO" id="GO:0032456">
    <property type="term" value="P:endocytic recycling"/>
    <property type="evidence" value="ECO:0007669"/>
    <property type="project" value="TreeGrafter"/>
</dbReference>
<dbReference type="InterPro" id="IPR048361">
    <property type="entry name" value="Vps52_C"/>
</dbReference>
<keyword evidence="8" id="KW-1185">Reference proteome</keyword>
<keyword evidence="6" id="KW-0333">Golgi apparatus</keyword>
<dbReference type="PANTHER" id="PTHR14190:SF7">
    <property type="entry name" value="VACUOLAR PROTEIN SORTING-ASSOCIATED PROTEIN 52 HOMOLOG"/>
    <property type="match status" value="1"/>
</dbReference>
<evidence type="ECO:0000256" key="3">
    <source>
        <dbReference type="ARBA" id="ARBA00017083"/>
    </source>
</evidence>
<dbReference type="PANTHER" id="PTHR14190">
    <property type="entry name" value="SUPPRESSOR OF ACTIN MUTATIONS 2/VACUOLAR PROTEIN SORTING 52"/>
    <property type="match status" value="1"/>
</dbReference>
<reference evidence="7 8" key="1">
    <citation type="submission" date="2016-03" db="EMBL/GenBank/DDBJ databases">
        <title>EvidentialGene: Evidence-directed Construction of Genes on Genomes.</title>
        <authorList>
            <person name="Gilbert D.G."/>
            <person name="Choi J.-H."/>
            <person name="Mockaitis K."/>
            <person name="Colbourne J."/>
            <person name="Pfrender M."/>
        </authorList>
    </citation>
    <scope>NUCLEOTIDE SEQUENCE [LARGE SCALE GENOMIC DNA]</scope>
    <source>
        <strain evidence="7 8">Xinb3</strain>
        <tissue evidence="7">Complete organism</tissue>
    </source>
</reference>
<organism evidence="7 8">
    <name type="scientific">Daphnia magna</name>
    <dbReference type="NCBI Taxonomy" id="35525"/>
    <lineage>
        <taxon>Eukaryota</taxon>
        <taxon>Metazoa</taxon>
        <taxon>Ecdysozoa</taxon>
        <taxon>Arthropoda</taxon>
        <taxon>Crustacea</taxon>
        <taxon>Branchiopoda</taxon>
        <taxon>Diplostraca</taxon>
        <taxon>Cladocera</taxon>
        <taxon>Anomopoda</taxon>
        <taxon>Daphniidae</taxon>
        <taxon>Daphnia</taxon>
    </lineage>
</organism>
<dbReference type="GO" id="GO:0006896">
    <property type="term" value="P:Golgi to vacuole transport"/>
    <property type="evidence" value="ECO:0007669"/>
    <property type="project" value="TreeGrafter"/>
</dbReference>
<dbReference type="InterPro" id="IPR007258">
    <property type="entry name" value="Vps52"/>
</dbReference>
<protein>
    <recommendedName>
        <fullName evidence="3">Vacuolar protein sorting-associated protein 52 homolog</fullName>
    </recommendedName>
</protein>
<comment type="similarity">
    <text evidence="2">Belongs to the VPS52 family.</text>
</comment>
<keyword evidence="5" id="KW-0653">Protein transport</keyword>
<evidence type="ECO:0000256" key="1">
    <source>
        <dbReference type="ARBA" id="ARBA00004601"/>
    </source>
</evidence>
<keyword evidence="4" id="KW-0813">Transport</keyword>
<evidence type="ECO:0000313" key="7">
    <source>
        <dbReference type="EMBL" id="KZS03036.1"/>
    </source>
</evidence>
<comment type="subcellular location">
    <subcellularLocation>
        <location evidence="1">Golgi apparatus</location>
        <location evidence="1">trans-Golgi network</location>
    </subcellularLocation>
</comment>
<evidence type="ECO:0000256" key="6">
    <source>
        <dbReference type="ARBA" id="ARBA00023034"/>
    </source>
</evidence>
<dbReference type="GO" id="GO:0005829">
    <property type="term" value="C:cytosol"/>
    <property type="evidence" value="ECO:0007669"/>
    <property type="project" value="GOC"/>
</dbReference>
<dbReference type="InterPro" id="IPR048319">
    <property type="entry name" value="Vps52_CC"/>
</dbReference>
<dbReference type="GO" id="GO:0000938">
    <property type="term" value="C:GARP complex"/>
    <property type="evidence" value="ECO:0007669"/>
    <property type="project" value="TreeGrafter"/>
</dbReference>
<dbReference type="Pfam" id="PF04129">
    <property type="entry name" value="Vps52_CC"/>
    <property type="match status" value="1"/>
</dbReference>
<name>A0A0P5DBF5_9CRUS</name>
<dbReference type="GO" id="GO:0019905">
    <property type="term" value="F:syntaxin binding"/>
    <property type="evidence" value="ECO:0007669"/>
    <property type="project" value="TreeGrafter"/>
</dbReference>
<gene>
    <name evidence="7" type="ORF">APZ42_034478</name>
</gene>
<evidence type="ECO:0000256" key="5">
    <source>
        <dbReference type="ARBA" id="ARBA00022927"/>
    </source>
</evidence>
<dbReference type="EMBL" id="LRGB01003375">
    <property type="protein sequence ID" value="KZS03036.1"/>
    <property type="molecule type" value="Genomic_DNA"/>
</dbReference>
<dbReference type="Proteomes" id="UP000076858">
    <property type="component" value="Unassembled WGS sequence"/>
</dbReference>
<evidence type="ECO:0000313" key="8">
    <source>
        <dbReference type="Proteomes" id="UP000076858"/>
    </source>
</evidence>
<dbReference type="GO" id="GO:0042147">
    <property type="term" value="P:retrograde transport, endosome to Golgi"/>
    <property type="evidence" value="ECO:0007669"/>
    <property type="project" value="TreeGrafter"/>
</dbReference>
<dbReference type="OrthoDB" id="19482at2759"/>
<accession>A0A0P5DBF5</accession>
<dbReference type="STRING" id="35525.A0A0P5DBF5"/>
<evidence type="ECO:0000256" key="4">
    <source>
        <dbReference type="ARBA" id="ARBA00022448"/>
    </source>
</evidence>
<dbReference type="Pfam" id="PF20655">
    <property type="entry name" value="Vps52_C"/>
    <property type="match status" value="1"/>
</dbReference>
<dbReference type="GO" id="GO:0015031">
    <property type="term" value="P:protein transport"/>
    <property type="evidence" value="ECO:0007669"/>
    <property type="project" value="UniProtKB-KW"/>
</dbReference>
<dbReference type="AlphaFoldDB" id="A0A0P5DBF5"/>
<dbReference type="GO" id="GO:0007041">
    <property type="term" value="P:lysosomal transport"/>
    <property type="evidence" value="ECO:0007669"/>
    <property type="project" value="TreeGrafter"/>
</dbReference>